<evidence type="ECO:0000256" key="1">
    <source>
        <dbReference type="ARBA" id="ARBA00004477"/>
    </source>
</evidence>
<accession>A0AAW1PMU5</accession>
<feature type="transmembrane region" description="Helical" evidence="7">
    <location>
        <begin position="206"/>
        <end position="225"/>
    </location>
</feature>
<keyword evidence="9" id="KW-1185">Reference proteome</keyword>
<feature type="transmembrane region" description="Helical" evidence="7">
    <location>
        <begin position="70"/>
        <end position="90"/>
    </location>
</feature>
<sequence length="237" mass="25630">MSSQANGPGDQRQASGQAELLWKQCTAMFAAGAALGPLCDGQHSSHDVLHYERPVMLQIEPVNLHLETCWWVPLLFGCAGVILGIGHPLLDDLLAPTPDKAGTPAGGRAPGWGFVYLGIALFVMQYAASGALEQPLLHTRLLGLPAIDLLLAATAVAHWWSFDRTRQGFFWAVLTAAAGPAVEIFLINALHLYHYSHPQLLGIPTWIPWVYFCGAPAVGGLGRRVRRLLEAQIRDAS</sequence>
<organism evidence="8 9">
    <name type="scientific">[Myrmecia] bisecta</name>
    <dbReference type="NCBI Taxonomy" id="41462"/>
    <lineage>
        <taxon>Eukaryota</taxon>
        <taxon>Viridiplantae</taxon>
        <taxon>Chlorophyta</taxon>
        <taxon>core chlorophytes</taxon>
        <taxon>Trebouxiophyceae</taxon>
        <taxon>Trebouxiales</taxon>
        <taxon>Trebouxiaceae</taxon>
        <taxon>Myrmecia</taxon>
    </lineage>
</organism>
<evidence type="ECO:0000256" key="2">
    <source>
        <dbReference type="ARBA" id="ARBA00007475"/>
    </source>
</evidence>
<proteinExistence type="inferred from homology"/>
<keyword evidence="3 7" id="KW-0812">Transmembrane</keyword>
<keyword evidence="6 7" id="KW-0472">Membrane</keyword>
<keyword evidence="5 7" id="KW-1133">Transmembrane helix</keyword>
<protein>
    <submittedName>
        <fullName evidence="8">Uncharacterized protein</fullName>
    </submittedName>
</protein>
<dbReference type="AlphaFoldDB" id="A0AAW1PMU5"/>
<dbReference type="Pfam" id="PF07281">
    <property type="entry name" value="INSIG"/>
    <property type="match status" value="1"/>
</dbReference>
<evidence type="ECO:0000313" key="9">
    <source>
        <dbReference type="Proteomes" id="UP001489004"/>
    </source>
</evidence>
<dbReference type="EMBL" id="JALJOR010000010">
    <property type="protein sequence ID" value="KAK9809857.1"/>
    <property type="molecule type" value="Genomic_DNA"/>
</dbReference>
<comment type="subcellular location">
    <subcellularLocation>
        <location evidence="1">Endoplasmic reticulum membrane</location>
        <topology evidence="1">Multi-pass membrane protein</topology>
    </subcellularLocation>
</comment>
<comment type="caution">
    <text evidence="8">The sequence shown here is derived from an EMBL/GenBank/DDBJ whole genome shotgun (WGS) entry which is preliminary data.</text>
</comment>
<keyword evidence="4" id="KW-0256">Endoplasmic reticulum</keyword>
<evidence type="ECO:0000256" key="5">
    <source>
        <dbReference type="ARBA" id="ARBA00022989"/>
    </source>
</evidence>
<comment type="similarity">
    <text evidence="2">Belongs to the INSIG family.</text>
</comment>
<dbReference type="GO" id="GO:0005789">
    <property type="term" value="C:endoplasmic reticulum membrane"/>
    <property type="evidence" value="ECO:0007669"/>
    <property type="project" value="UniProtKB-SubCell"/>
</dbReference>
<evidence type="ECO:0000313" key="8">
    <source>
        <dbReference type="EMBL" id="KAK9809857.1"/>
    </source>
</evidence>
<feature type="transmembrane region" description="Helical" evidence="7">
    <location>
        <begin position="169"/>
        <end position="194"/>
    </location>
</feature>
<reference evidence="8 9" key="1">
    <citation type="journal article" date="2024" name="Nat. Commun.">
        <title>Phylogenomics reveals the evolutionary origins of lichenization in chlorophyte algae.</title>
        <authorList>
            <person name="Puginier C."/>
            <person name="Libourel C."/>
            <person name="Otte J."/>
            <person name="Skaloud P."/>
            <person name="Haon M."/>
            <person name="Grisel S."/>
            <person name="Petersen M."/>
            <person name="Berrin J.G."/>
            <person name="Delaux P.M."/>
            <person name="Dal Grande F."/>
            <person name="Keller J."/>
        </authorList>
    </citation>
    <scope>NUCLEOTIDE SEQUENCE [LARGE SCALE GENOMIC DNA]</scope>
    <source>
        <strain evidence="8 9">SAG 2043</strain>
    </source>
</reference>
<dbReference type="PANTHER" id="PTHR36774:SF1">
    <property type="entry name" value="INSULIN-INDUCED PROTEIN"/>
    <property type="match status" value="1"/>
</dbReference>
<gene>
    <name evidence="8" type="ORF">WJX72_000432</name>
</gene>
<evidence type="ECO:0000256" key="4">
    <source>
        <dbReference type="ARBA" id="ARBA00022824"/>
    </source>
</evidence>
<evidence type="ECO:0000256" key="3">
    <source>
        <dbReference type="ARBA" id="ARBA00022692"/>
    </source>
</evidence>
<dbReference type="PANTHER" id="PTHR36774">
    <property type="entry name" value="INSULIN-INDUCED PROTEIN"/>
    <property type="match status" value="1"/>
</dbReference>
<evidence type="ECO:0000256" key="6">
    <source>
        <dbReference type="ARBA" id="ARBA00023136"/>
    </source>
</evidence>
<feature type="transmembrane region" description="Helical" evidence="7">
    <location>
        <begin position="141"/>
        <end position="162"/>
    </location>
</feature>
<name>A0AAW1PMU5_9CHLO</name>
<feature type="transmembrane region" description="Helical" evidence="7">
    <location>
        <begin position="111"/>
        <end position="129"/>
    </location>
</feature>
<dbReference type="Proteomes" id="UP001489004">
    <property type="component" value="Unassembled WGS sequence"/>
</dbReference>
<evidence type="ECO:0000256" key="7">
    <source>
        <dbReference type="SAM" id="Phobius"/>
    </source>
</evidence>
<dbReference type="InterPro" id="IPR025929">
    <property type="entry name" value="INSIG_fam"/>
</dbReference>